<protein>
    <submittedName>
        <fullName evidence="1">Uncharacterized protein</fullName>
    </submittedName>
</protein>
<comment type="caution">
    <text evidence="1">The sequence shown here is derived from an EMBL/GenBank/DDBJ whole genome shotgun (WGS) entry which is preliminary data.</text>
</comment>
<dbReference type="AlphaFoldDB" id="A0AAV5NBP2"/>
<evidence type="ECO:0000313" key="1">
    <source>
        <dbReference type="EMBL" id="GLQ61579.1"/>
    </source>
</evidence>
<sequence length="225" mass="25329">MADKTVFVEGRALAFVSFATDRRSCRSPLRGMRIEHHNGQTICAATDRKIMLYARSRDVNESFDPFYIDTHQGERLIHICRDRDIDHVAFELTGELMIVWLALSADNIEIERGFIRLIRPSDIPEWDWRSALPSEPFMPAELLEVLNPRPLSRVCRAIDRYIRDGSGSVSIVSCGSFRPALISIQSTDDIGGAITSEQTKWAGPRCLPDFTRPNAALPDAREVAA</sequence>
<organism evidence="1 2">
    <name type="scientific">Gluconobacter cerinus</name>
    <dbReference type="NCBI Taxonomy" id="38307"/>
    <lineage>
        <taxon>Bacteria</taxon>
        <taxon>Pseudomonadati</taxon>
        <taxon>Pseudomonadota</taxon>
        <taxon>Alphaproteobacteria</taxon>
        <taxon>Acetobacterales</taxon>
        <taxon>Acetobacteraceae</taxon>
        <taxon>Gluconobacter</taxon>
    </lineage>
</organism>
<dbReference type="RefSeq" id="WP_099212610.1">
    <property type="nucleotide sequence ID" value="NZ_BEWM01000003.1"/>
</dbReference>
<accession>A0AAV5NBP2</accession>
<dbReference type="EMBL" id="BSNU01000001">
    <property type="protein sequence ID" value="GLQ61579.1"/>
    <property type="molecule type" value="Genomic_DNA"/>
</dbReference>
<dbReference type="Proteomes" id="UP001156614">
    <property type="component" value="Unassembled WGS sequence"/>
</dbReference>
<name>A0AAV5NBP2_9PROT</name>
<proteinExistence type="predicted"/>
<reference evidence="2" key="1">
    <citation type="journal article" date="2019" name="Int. J. Syst. Evol. Microbiol.">
        <title>The Global Catalogue of Microorganisms (GCM) 10K type strain sequencing project: providing services to taxonomists for standard genome sequencing and annotation.</title>
        <authorList>
            <consortium name="The Broad Institute Genomics Platform"/>
            <consortium name="The Broad Institute Genome Sequencing Center for Infectious Disease"/>
            <person name="Wu L."/>
            <person name="Ma J."/>
        </authorList>
    </citation>
    <scope>NUCLEOTIDE SEQUENCE [LARGE SCALE GENOMIC DNA]</scope>
    <source>
        <strain evidence="2">NBRC 3267</strain>
    </source>
</reference>
<evidence type="ECO:0000313" key="2">
    <source>
        <dbReference type="Proteomes" id="UP001156614"/>
    </source>
</evidence>
<gene>
    <name evidence="1" type="ORF">GCM10007867_04240</name>
</gene>
<keyword evidence="2" id="KW-1185">Reference proteome</keyword>